<comment type="caution">
    <text evidence="1">The sequence shown here is derived from an EMBL/GenBank/DDBJ whole genome shotgun (WGS) entry which is preliminary data.</text>
</comment>
<protein>
    <recommendedName>
        <fullName evidence="3">PiggyBac transposable element-derived protein 4 C-terminal zinc-ribbon domain-containing protein</fullName>
    </recommendedName>
</protein>
<organism evidence="1 2">
    <name type="scientific">Petrolisthes cinctipes</name>
    <name type="common">Flat porcelain crab</name>
    <dbReference type="NCBI Taxonomy" id="88211"/>
    <lineage>
        <taxon>Eukaryota</taxon>
        <taxon>Metazoa</taxon>
        <taxon>Ecdysozoa</taxon>
        <taxon>Arthropoda</taxon>
        <taxon>Crustacea</taxon>
        <taxon>Multicrustacea</taxon>
        <taxon>Malacostraca</taxon>
        <taxon>Eumalacostraca</taxon>
        <taxon>Eucarida</taxon>
        <taxon>Decapoda</taxon>
        <taxon>Pleocyemata</taxon>
        <taxon>Anomura</taxon>
        <taxon>Galatheoidea</taxon>
        <taxon>Porcellanidae</taxon>
        <taxon>Petrolisthes</taxon>
    </lineage>
</organism>
<evidence type="ECO:0000313" key="2">
    <source>
        <dbReference type="Proteomes" id="UP001286313"/>
    </source>
</evidence>
<accession>A0AAE1GSH7</accession>
<sequence>MSTNCASVFGSIRPMSTFCGIVVWRRVSSNHGLKRGLVFLAKHTKTQQVIKSVFPEVKPPAKIPINLPQRKRCWLYHTKKDRKTGTPCITCKKPVCLEHSSALCMECV</sequence>
<name>A0AAE1GSH7_PETCI</name>
<dbReference type="AlphaFoldDB" id="A0AAE1GSH7"/>
<evidence type="ECO:0008006" key="3">
    <source>
        <dbReference type="Google" id="ProtNLM"/>
    </source>
</evidence>
<keyword evidence="2" id="KW-1185">Reference proteome</keyword>
<reference evidence="1" key="1">
    <citation type="submission" date="2023-10" db="EMBL/GenBank/DDBJ databases">
        <title>Genome assemblies of two species of porcelain crab, Petrolisthes cinctipes and Petrolisthes manimaculis (Anomura: Porcellanidae).</title>
        <authorList>
            <person name="Angst P."/>
        </authorList>
    </citation>
    <scope>NUCLEOTIDE SEQUENCE</scope>
    <source>
        <strain evidence="1">PB745_01</strain>
        <tissue evidence="1">Gill</tissue>
    </source>
</reference>
<dbReference type="EMBL" id="JAWQEG010000003">
    <property type="protein sequence ID" value="KAK3896268.1"/>
    <property type="molecule type" value="Genomic_DNA"/>
</dbReference>
<dbReference type="Proteomes" id="UP001286313">
    <property type="component" value="Unassembled WGS sequence"/>
</dbReference>
<evidence type="ECO:0000313" key="1">
    <source>
        <dbReference type="EMBL" id="KAK3896268.1"/>
    </source>
</evidence>
<proteinExistence type="predicted"/>
<gene>
    <name evidence="1" type="ORF">Pcinc_000012</name>
</gene>